<gene>
    <name evidence="1" type="ORF">CINTURNW_1702</name>
</gene>
<name>U2Q4T2_9CLOT</name>
<dbReference type="EMBL" id="APJA01000012">
    <property type="protein sequence ID" value="ERK31114.1"/>
    <property type="molecule type" value="Genomic_DNA"/>
</dbReference>
<protein>
    <recommendedName>
        <fullName evidence="3">Phage protein</fullName>
    </recommendedName>
</protein>
<dbReference type="OrthoDB" id="9959699at2"/>
<dbReference type="RefSeq" id="WP_021801706.1">
    <property type="nucleotide sequence ID" value="NZ_KI273145.1"/>
</dbReference>
<evidence type="ECO:0000313" key="2">
    <source>
        <dbReference type="Proteomes" id="UP000016721"/>
    </source>
</evidence>
<sequence length="93" mass="10558">MIDKDSKFQPSKEEAYKEAKSYWDGLTESREKTLETISASISASVKSSIFSVTHVIKKCDSEYVKQKLEDVGYEVSFGAKDDDTEFIIVSFEK</sequence>
<evidence type="ECO:0000313" key="1">
    <source>
        <dbReference type="EMBL" id="ERK31114.1"/>
    </source>
</evidence>
<keyword evidence="2" id="KW-1185">Reference proteome</keyword>
<proteinExistence type="predicted"/>
<evidence type="ECO:0008006" key="3">
    <source>
        <dbReference type="Google" id="ProtNLM"/>
    </source>
</evidence>
<dbReference type="STRING" id="1294142.CINTURNW_1702"/>
<accession>U2Q4T2</accession>
<reference evidence="1 2" key="1">
    <citation type="journal article" date="2013" name="Genome Announc.">
        <title>Draft Genome Sequence of the Hydrogen- and Ethanol-Producing Bacterium Clostridium intestinale Strain URNW.</title>
        <authorList>
            <person name="Lal S."/>
            <person name="Ramachandran U."/>
            <person name="Zhang X."/>
            <person name="Sparling R."/>
            <person name="Levin D.B."/>
        </authorList>
    </citation>
    <scope>NUCLEOTIDE SEQUENCE [LARGE SCALE GENOMIC DNA]</scope>
    <source>
        <strain evidence="1 2">URNW</strain>
    </source>
</reference>
<dbReference type="HOGENOM" id="CLU_2394557_0_0_9"/>
<comment type="caution">
    <text evidence="1">The sequence shown here is derived from an EMBL/GenBank/DDBJ whole genome shotgun (WGS) entry which is preliminary data.</text>
</comment>
<organism evidence="1 2">
    <name type="scientific">Clostridium intestinale URNW</name>
    <dbReference type="NCBI Taxonomy" id="1294142"/>
    <lineage>
        <taxon>Bacteria</taxon>
        <taxon>Bacillati</taxon>
        <taxon>Bacillota</taxon>
        <taxon>Clostridia</taxon>
        <taxon>Eubacteriales</taxon>
        <taxon>Clostridiaceae</taxon>
        <taxon>Clostridium</taxon>
    </lineage>
</organism>
<dbReference type="PATRIC" id="fig|1294142.3.peg.1733"/>
<dbReference type="Proteomes" id="UP000016721">
    <property type="component" value="Unassembled WGS sequence"/>
</dbReference>
<dbReference type="AlphaFoldDB" id="U2Q4T2"/>